<name>A0A1Z5AZ54_CARML</name>
<geneLocation type="plasmid" evidence="1">
    <name>LMA_pa</name>
</geneLocation>
<reference evidence="1 2" key="1">
    <citation type="submission" date="2015-04" db="EMBL/GenBank/DDBJ databases">
        <title>Carnobacterium maltaromaticum LMA28 complete chromosome sequence.</title>
        <authorList>
            <person name="Borges F."/>
            <person name="Cailliez-Grimal C."/>
        </authorList>
    </citation>
    <scope>NUCLEOTIDE SEQUENCE [LARGE SCALE GENOMIC DNA]</scope>
    <source>
        <strain evidence="1 2">LMA28</strain>
        <plasmid evidence="2">Chromosome</plasmid>
    </source>
</reference>
<accession>A0A1Z5AZ54</accession>
<gene>
    <name evidence="1" type="ORF">BN424_pa0068</name>
</gene>
<organism evidence="1 2">
    <name type="scientific">Carnobacterium maltaromaticum</name>
    <name type="common">Carnobacterium piscicola</name>
    <dbReference type="NCBI Taxonomy" id="2751"/>
    <lineage>
        <taxon>Bacteria</taxon>
        <taxon>Bacillati</taxon>
        <taxon>Bacillota</taxon>
        <taxon>Bacilli</taxon>
        <taxon>Lactobacillales</taxon>
        <taxon>Carnobacteriaceae</taxon>
        <taxon>Carnobacterium</taxon>
    </lineage>
</organism>
<dbReference type="AlphaFoldDB" id="A0A1Z5AZ54"/>
<evidence type="ECO:0000313" key="2">
    <source>
        <dbReference type="Proteomes" id="UP000464233"/>
    </source>
</evidence>
<reference evidence="1 2" key="2">
    <citation type="submission" date="2015-04" db="EMBL/GenBank/DDBJ databases">
        <title>Carnobacterium maltaromaticum LMA28 plasmids.</title>
        <authorList>
            <person name="Cailliez-Grimal C."/>
            <person name="Iskandar C."/>
        </authorList>
    </citation>
    <scope>NUCLEOTIDE SEQUENCE [LARGE SCALE GENOMIC DNA]</scope>
    <source>
        <strain evidence="1 2">LMA28</strain>
        <plasmid evidence="2">Chromosome</plasmid>
    </source>
</reference>
<dbReference type="EMBL" id="LN846932">
    <property type="protein sequence ID" value="CRI06733.1"/>
    <property type="molecule type" value="Genomic_DNA"/>
</dbReference>
<protein>
    <submittedName>
        <fullName evidence="1">Uncharacterized protein</fullName>
    </submittedName>
</protein>
<keyword evidence="1" id="KW-0614">Plasmid</keyword>
<evidence type="ECO:0000313" key="1">
    <source>
        <dbReference type="EMBL" id="CRI06733.1"/>
    </source>
</evidence>
<dbReference type="RefSeq" id="WP_176455320.1">
    <property type="nucleotide sequence ID" value="NZ_LN846932.1"/>
</dbReference>
<dbReference type="Proteomes" id="UP000464233">
    <property type="component" value="Plasmid LMA_pa"/>
</dbReference>
<sequence length="87" mass="9943">MPTLNDSKRINRVLSNNGINISTEQANELWSYYSNCLYAVWLGLPESDNDLLQEILESTKIQKKGWLADERPNFLDAISIKLSNKSI</sequence>
<proteinExistence type="predicted"/>